<protein>
    <submittedName>
        <fullName evidence="1">Bacteriophage protein</fullName>
    </submittedName>
</protein>
<proteinExistence type="predicted"/>
<evidence type="ECO:0000313" key="1">
    <source>
        <dbReference type="EMBL" id="GEC12725.1"/>
    </source>
</evidence>
<keyword evidence="2" id="KW-1185">Reference proteome</keyword>
<gene>
    <name evidence="1" type="ORF">ANI01nite_19280</name>
</gene>
<reference evidence="1 2" key="1">
    <citation type="submission" date="2019-06" db="EMBL/GenBank/DDBJ databases">
        <title>Whole genome shotgun sequence of Glutamicibacter nicotianae NBRC 14234.</title>
        <authorList>
            <person name="Hosoyama A."/>
            <person name="Uohara A."/>
            <person name="Ohji S."/>
            <person name="Ichikawa N."/>
        </authorList>
    </citation>
    <scope>NUCLEOTIDE SEQUENCE [LARGE SCALE GENOMIC DNA]</scope>
    <source>
        <strain evidence="1 2">NBRC 14234</strain>
    </source>
</reference>
<comment type="caution">
    <text evidence="1">The sequence shown here is derived from an EMBL/GenBank/DDBJ whole genome shotgun (WGS) entry which is preliminary data.</text>
</comment>
<dbReference type="RefSeq" id="WP_141357668.1">
    <property type="nucleotide sequence ID" value="NZ_BAAAWM010000001.1"/>
</dbReference>
<dbReference type="Proteomes" id="UP000316242">
    <property type="component" value="Unassembled WGS sequence"/>
</dbReference>
<dbReference type="EMBL" id="BJNE01000007">
    <property type="protein sequence ID" value="GEC12725.1"/>
    <property type="molecule type" value="Genomic_DNA"/>
</dbReference>
<evidence type="ECO:0000313" key="2">
    <source>
        <dbReference type="Proteomes" id="UP000316242"/>
    </source>
</evidence>
<dbReference type="Pfam" id="PF25209">
    <property type="entry name" value="Phage_capsid_4"/>
    <property type="match status" value="1"/>
</dbReference>
<name>A0ABQ0RLM1_GLUNI</name>
<accession>A0ABQ0RLM1</accession>
<organism evidence="1 2">
    <name type="scientific">Glutamicibacter nicotianae</name>
    <name type="common">Arthrobacter nicotianae</name>
    <dbReference type="NCBI Taxonomy" id="37929"/>
    <lineage>
        <taxon>Bacteria</taxon>
        <taxon>Bacillati</taxon>
        <taxon>Actinomycetota</taxon>
        <taxon>Actinomycetes</taxon>
        <taxon>Micrococcales</taxon>
        <taxon>Micrococcaceae</taxon>
        <taxon>Glutamicibacter</taxon>
    </lineage>
</organism>
<sequence length="275" mass="29693">MAITNAIPEIWSAKILEEFRQKAIFAGLANREYEGEAKQGSSVHITGISPIIIKDYKAAGRVTNPDEVTDTGIILPIDNEKSFDFIVDDIDAAQAKPRLLNAYSKSAGEGLVEDADKTLAALLIAQGTAVTPAAPATDGATAWNVIRDIKKAMAKAKVPASERVLIFNAEFAALLDENDSKLMKANESATTAGLRNASYGKILTFDTYESENLPQVTVPQVVGFHRSALAYASQIDKTEAMRAQSKFGDRLRGLHVYGAKNLRPDAVFHWTAAVV</sequence>